<dbReference type="SUPFAM" id="SSF51161">
    <property type="entry name" value="Trimeric LpxA-like enzymes"/>
    <property type="match status" value="1"/>
</dbReference>
<dbReference type="InterPro" id="IPR001451">
    <property type="entry name" value="Hexapep"/>
</dbReference>
<proteinExistence type="inferred from homology"/>
<comment type="similarity">
    <text evidence="1">Belongs to the transferase hexapeptide repeat family.</text>
</comment>
<organism evidence="5 6">
    <name type="scientific">Cricetibacter osteomyelitidis</name>
    <dbReference type="NCBI Taxonomy" id="1521931"/>
    <lineage>
        <taxon>Bacteria</taxon>
        <taxon>Pseudomonadati</taxon>
        <taxon>Pseudomonadota</taxon>
        <taxon>Gammaproteobacteria</taxon>
        <taxon>Pasteurellales</taxon>
        <taxon>Pasteurellaceae</taxon>
        <taxon>Cricetibacter</taxon>
    </lineage>
</organism>
<dbReference type="GO" id="GO:0008374">
    <property type="term" value="F:O-acyltransferase activity"/>
    <property type="evidence" value="ECO:0007669"/>
    <property type="project" value="TreeGrafter"/>
</dbReference>
<dbReference type="EMBL" id="SLYB01000043">
    <property type="protein sequence ID" value="TCP90083.1"/>
    <property type="molecule type" value="Genomic_DNA"/>
</dbReference>
<dbReference type="Pfam" id="PF14602">
    <property type="entry name" value="Hexapep_2"/>
    <property type="match status" value="1"/>
</dbReference>
<dbReference type="InterPro" id="IPR018357">
    <property type="entry name" value="Hexapep_transf_CS"/>
</dbReference>
<gene>
    <name evidence="5" type="ORF">EDC44_1436</name>
</gene>
<keyword evidence="6" id="KW-1185">Reference proteome</keyword>
<accession>A0A4V6NS27</accession>
<dbReference type="PANTHER" id="PTHR23416">
    <property type="entry name" value="SIALIC ACID SYNTHASE-RELATED"/>
    <property type="match status" value="1"/>
</dbReference>
<keyword evidence="3" id="KW-0677">Repeat</keyword>
<dbReference type="RefSeq" id="WP_131979535.1">
    <property type="nucleotide sequence ID" value="NZ_SLYB01000043.1"/>
</dbReference>
<dbReference type="InterPro" id="IPR051159">
    <property type="entry name" value="Hexapeptide_acetyltransf"/>
</dbReference>
<comment type="caution">
    <text evidence="5">The sequence shown here is derived from an EMBL/GenBank/DDBJ whole genome shotgun (WGS) entry which is preliminary data.</text>
</comment>
<evidence type="ECO:0000256" key="4">
    <source>
        <dbReference type="ARBA" id="ARBA00023315"/>
    </source>
</evidence>
<dbReference type="PROSITE" id="PS00101">
    <property type="entry name" value="HEXAPEP_TRANSFERASES"/>
    <property type="match status" value="1"/>
</dbReference>
<evidence type="ECO:0000256" key="1">
    <source>
        <dbReference type="ARBA" id="ARBA00007274"/>
    </source>
</evidence>
<dbReference type="InterPro" id="IPR011004">
    <property type="entry name" value="Trimer_LpxA-like_sf"/>
</dbReference>
<dbReference type="AlphaFoldDB" id="A0A4V6NS27"/>
<dbReference type="PANTHER" id="PTHR23416:SF23">
    <property type="entry name" value="ACETYLTRANSFERASE C18B11.09C-RELATED"/>
    <property type="match status" value="1"/>
</dbReference>
<reference evidence="5 6" key="1">
    <citation type="submission" date="2019-03" db="EMBL/GenBank/DDBJ databases">
        <title>Genomic Encyclopedia of Type Strains, Phase IV (KMG-IV): sequencing the most valuable type-strain genomes for metagenomic binning, comparative biology and taxonomic classification.</title>
        <authorList>
            <person name="Goeker M."/>
        </authorList>
    </citation>
    <scope>NUCLEOTIDE SEQUENCE [LARGE SCALE GENOMIC DNA]</scope>
    <source>
        <strain evidence="5 6">DSM 28404</strain>
    </source>
</reference>
<sequence>MNYTLDLPLNTLISKGSAIFREIHEIVAENAPKIAELSGKYQTPEQIRALLTTITQSPIDDSFALNLPFYSDFGRHIRIGKNVFINSGAMFTDLGGITLEDDVLLAPNVTIVTVNHPEEPSQRRGLIVKPVVIKKGAWIGANATILAGVTVGKNAIVAAGAVVSKDVSPNTIVSGIPAKIIRNIKQNEQTQ</sequence>
<evidence type="ECO:0000256" key="2">
    <source>
        <dbReference type="ARBA" id="ARBA00022679"/>
    </source>
</evidence>
<keyword evidence="2 5" id="KW-0808">Transferase</keyword>
<dbReference type="Pfam" id="PF00132">
    <property type="entry name" value="Hexapep"/>
    <property type="match status" value="1"/>
</dbReference>
<dbReference type="OrthoDB" id="9815592at2"/>
<evidence type="ECO:0000313" key="6">
    <source>
        <dbReference type="Proteomes" id="UP000295763"/>
    </source>
</evidence>
<dbReference type="Gene3D" id="2.160.10.10">
    <property type="entry name" value="Hexapeptide repeat proteins"/>
    <property type="match status" value="1"/>
</dbReference>
<name>A0A4V6NS27_9PAST</name>
<dbReference type="Proteomes" id="UP000295763">
    <property type="component" value="Unassembled WGS sequence"/>
</dbReference>
<evidence type="ECO:0000313" key="5">
    <source>
        <dbReference type="EMBL" id="TCP90083.1"/>
    </source>
</evidence>
<keyword evidence="4" id="KW-0012">Acyltransferase</keyword>
<evidence type="ECO:0000256" key="3">
    <source>
        <dbReference type="ARBA" id="ARBA00022737"/>
    </source>
</evidence>
<protein>
    <submittedName>
        <fullName evidence="5">Acetyltransferase-like isoleucine patch superfamily enzyme</fullName>
    </submittedName>
</protein>